<dbReference type="KEGG" id="halc:EY643_13995"/>
<dbReference type="EMBL" id="CP036422">
    <property type="protein sequence ID" value="QFU76675.1"/>
    <property type="molecule type" value="Genomic_DNA"/>
</dbReference>
<protein>
    <submittedName>
        <fullName evidence="5">NUDIX hydrolase</fullName>
    </submittedName>
</protein>
<dbReference type="RefSeq" id="WP_153239817.1">
    <property type="nucleotide sequence ID" value="NZ_CP036422.1"/>
</dbReference>
<accession>A0A5P9NME9</accession>
<dbReference type="AlphaFoldDB" id="A0A5P9NME9"/>
<keyword evidence="2 5" id="KW-0378">Hydrolase</keyword>
<feature type="domain" description="Nudix hydrolase" evidence="4">
    <location>
        <begin position="30"/>
        <end position="147"/>
    </location>
</feature>
<organism evidence="5 6">
    <name type="scientific">Halioglobus maricola</name>
    <dbReference type="NCBI Taxonomy" id="2601894"/>
    <lineage>
        <taxon>Bacteria</taxon>
        <taxon>Pseudomonadati</taxon>
        <taxon>Pseudomonadota</taxon>
        <taxon>Gammaproteobacteria</taxon>
        <taxon>Cellvibrionales</taxon>
        <taxon>Halieaceae</taxon>
        <taxon>Halioglobus</taxon>
    </lineage>
</organism>
<evidence type="ECO:0000256" key="2">
    <source>
        <dbReference type="ARBA" id="ARBA00022801"/>
    </source>
</evidence>
<comment type="cofactor">
    <cofactor evidence="1">
        <name>Mg(2+)</name>
        <dbReference type="ChEBI" id="CHEBI:18420"/>
    </cofactor>
</comment>
<keyword evidence="3" id="KW-0732">Signal</keyword>
<evidence type="ECO:0000256" key="3">
    <source>
        <dbReference type="SAM" id="SignalP"/>
    </source>
</evidence>
<gene>
    <name evidence="5" type="ORF">EY643_13995</name>
</gene>
<dbReference type="InterPro" id="IPR015797">
    <property type="entry name" value="NUDIX_hydrolase-like_dom_sf"/>
</dbReference>
<dbReference type="SUPFAM" id="SSF55811">
    <property type="entry name" value="Nudix"/>
    <property type="match status" value="1"/>
</dbReference>
<feature type="chain" id="PRO_5024979763" evidence="3">
    <location>
        <begin position="21"/>
        <end position="157"/>
    </location>
</feature>
<feature type="signal peptide" evidence="3">
    <location>
        <begin position="1"/>
        <end position="20"/>
    </location>
</feature>
<dbReference type="InterPro" id="IPR020084">
    <property type="entry name" value="NUDIX_hydrolase_CS"/>
</dbReference>
<evidence type="ECO:0000256" key="1">
    <source>
        <dbReference type="ARBA" id="ARBA00001946"/>
    </source>
</evidence>
<dbReference type="Pfam" id="PF00293">
    <property type="entry name" value="NUDIX"/>
    <property type="match status" value="1"/>
</dbReference>
<dbReference type="GO" id="GO:0016787">
    <property type="term" value="F:hydrolase activity"/>
    <property type="evidence" value="ECO:0007669"/>
    <property type="project" value="UniProtKB-KW"/>
</dbReference>
<dbReference type="Proteomes" id="UP000326287">
    <property type="component" value="Chromosome"/>
</dbReference>
<evidence type="ECO:0000259" key="4">
    <source>
        <dbReference type="PROSITE" id="PS51462"/>
    </source>
</evidence>
<dbReference type="PROSITE" id="PS51462">
    <property type="entry name" value="NUDIX"/>
    <property type="match status" value="1"/>
</dbReference>
<reference evidence="5 6" key="1">
    <citation type="submission" date="2019-02" db="EMBL/GenBank/DDBJ databases">
        <authorList>
            <person name="Li S.-H."/>
        </authorList>
    </citation>
    <scope>NUCLEOTIDE SEQUENCE [LARGE SCALE GENOMIC DNA]</scope>
    <source>
        <strain evidence="5 6">IMCC14385</strain>
    </source>
</reference>
<dbReference type="InterPro" id="IPR000086">
    <property type="entry name" value="NUDIX_hydrolase_dom"/>
</dbReference>
<name>A0A5P9NME9_9GAMM</name>
<dbReference type="OrthoDB" id="6322268at2"/>
<sequence length="157" mass="16762">MIRALCLLLPLLLAACGAQEQSCPFEGKADYAPSAGCLAVVHGKVLVIENLGGKISPPGGKALPGEAAQCAAFRETYEETGLHLMPGELIAVFDTGFHLYHCEIHTGSGTIDPALLEARRGFWLSLDEFNDVEWRFPGQGAALWDILNASPGADQQQ</sequence>
<evidence type="ECO:0000313" key="6">
    <source>
        <dbReference type="Proteomes" id="UP000326287"/>
    </source>
</evidence>
<proteinExistence type="predicted"/>
<dbReference type="PROSITE" id="PS00893">
    <property type="entry name" value="NUDIX_BOX"/>
    <property type="match status" value="1"/>
</dbReference>
<keyword evidence="6" id="KW-1185">Reference proteome</keyword>
<dbReference type="Gene3D" id="3.90.79.10">
    <property type="entry name" value="Nucleoside Triphosphate Pyrophosphohydrolase"/>
    <property type="match status" value="1"/>
</dbReference>
<dbReference type="PROSITE" id="PS51257">
    <property type="entry name" value="PROKAR_LIPOPROTEIN"/>
    <property type="match status" value="1"/>
</dbReference>
<evidence type="ECO:0000313" key="5">
    <source>
        <dbReference type="EMBL" id="QFU76675.1"/>
    </source>
</evidence>